<evidence type="ECO:0000313" key="7">
    <source>
        <dbReference type="Proteomes" id="UP000807769"/>
    </source>
</evidence>
<dbReference type="GO" id="GO:0007165">
    <property type="term" value="P:signal transduction"/>
    <property type="evidence" value="ECO:0007669"/>
    <property type="project" value="InterPro"/>
</dbReference>
<dbReference type="InterPro" id="IPR050729">
    <property type="entry name" value="Rho-GAP"/>
</dbReference>
<sequence>MAAPIAESFAPRPSSSESQHGPIPLFEHHLKVLTDSYLSFFQERKRIEEVYIESLLKLHRKVKSIDNYLDDRTELSTSRRAWNEVRDNIEREAQTRQAFLATLTVDVVNALTSLRETQERTRKRIKEDLKESGSAYTDYVENTLPKLKRTYLKKCQEVEDHKAAAAATPPHSISTTSTTPYSEQSGTTLSTSRSNPSLPSRPVVTAPQPLRPLDRRPSGSAPGPRNRSPSTSGTFSDFAQHGKKQLNQLITFLDKSGTVKESLGVRSENSALRAVRAKREADEADREYRKGVHWLETLRLRRTKILASGYKSLETFVYEYSNTVKNVLEKYLDNMTATTTTQTQLSSHGRSVVDRISPEKDVSLVTAFIPRSLASAIAKPILYYNYNVGECNDLIFGFSLVDYATARGLGEGDVPKILRICVEEVDQRGLDAEGIYRISGRHAIVQDLQHKIERNEAGFKFNNLTDDIYAVSSLLKLYLRELSEPLFRFPLQDRIEHTGDRAEHQSNHFALLRSKIRRLPAVHRATLRALVEHLTRVASNADKNKMDAKNLAIVFGAVIFGEDEIPKGGDLLSVQSWKDTLMEDMINNAREIFEDLPPASNSPPLPAAPLGEPIPVYSYGSSHTKIGSVPPRPRSPRSPDDFTPRLPTRPTGSIHPSLRANPTSPTRVNMEIPPLPSRIAQGGDDESSPSPTGSATCQSICPATIPNFIPNLEGSKPTISSPSRLVALERATYASQRQINFHRQ</sequence>
<dbReference type="OrthoDB" id="79452at2759"/>
<dbReference type="Pfam" id="PF00611">
    <property type="entry name" value="FCH"/>
    <property type="match status" value="1"/>
</dbReference>
<dbReference type="InterPro" id="IPR001060">
    <property type="entry name" value="FCH_dom"/>
</dbReference>
<dbReference type="GO" id="GO:0005096">
    <property type="term" value="F:GTPase activator activity"/>
    <property type="evidence" value="ECO:0007669"/>
    <property type="project" value="UniProtKB-KW"/>
</dbReference>
<protein>
    <recommendedName>
        <fullName evidence="8">Rho-GAP domain-containing protein</fullName>
    </recommendedName>
</protein>
<feature type="region of interest" description="Disordered" evidence="3">
    <location>
        <begin position="621"/>
        <end position="698"/>
    </location>
</feature>
<feature type="domain" description="F-BAR" evidence="5">
    <location>
        <begin position="7"/>
        <end position="361"/>
    </location>
</feature>
<dbReference type="RefSeq" id="XP_041198807.1">
    <property type="nucleotide sequence ID" value="XM_041341959.1"/>
</dbReference>
<dbReference type="Proteomes" id="UP000807769">
    <property type="component" value="Unassembled WGS sequence"/>
</dbReference>
<organism evidence="6 7">
    <name type="scientific">Suillus subaureus</name>
    <dbReference type="NCBI Taxonomy" id="48587"/>
    <lineage>
        <taxon>Eukaryota</taxon>
        <taxon>Fungi</taxon>
        <taxon>Dikarya</taxon>
        <taxon>Basidiomycota</taxon>
        <taxon>Agaricomycotina</taxon>
        <taxon>Agaricomycetes</taxon>
        <taxon>Agaricomycetidae</taxon>
        <taxon>Boletales</taxon>
        <taxon>Suillineae</taxon>
        <taxon>Suillaceae</taxon>
        <taxon>Suillus</taxon>
    </lineage>
</organism>
<evidence type="ECO:0000256" key="2">
    <source>
        <dbReference type="PROSITE-ProRule" id="PRU01077"/>
    </source>
</evidence>
<feature type="region of interest" description="Disordered" evidence="3">
    <location>
        <begin position="162"/>
        <end position="238"/>
    </location>
</feature>
<dbReference type="AlphaFoldDB" id="A0A9P7ELJ5"/>
<dbReference type="PROSITE" id="PS50238">
    <property type="entry name" value="RHOGAP"/>
    <property type="match status" value="1"/>
</dbReference>
<accession>A0A9P7ELJ5</accession>
<dbReference type="SMART" id="SM00324">
    <property type="entry name" value="RhoGAP"/>
    <property type="match status" value="1"/>
</dbReference>
<feature type="compositionally biased region" description="Polar residues" evidence="3">
    <location>
        <begin position="688"/>
        <end position="698"/>
    </location>
</feature>
<evidence type="ECO:0000256" key="1">
    <source>
        <dbReference type="ARBA" id="ARBA00022468"/>
    </source>
</evidence>
<dbReference type="PANTHER" id="PTHR23176">
    <property type="entry name" value="RHO/RAC/CDC GTPASE-ACTIVATING PROTEIN"/>
    <property type="match status" value="1"/>
</dbReference>
<keyword evidence="7" id="KW-1185">Reference proteome</keyword>
<dbReference type="GO" id="GO:0005737">
    <property type="term" value="C:cytoplasm"/>
    <property type="evidence" value="ECO:0007669"/>
    <property type="project" value="TreeGrafter"/>
</dbReference>
<dbReference type="SUPFAM" id="SSF48350">
    <property type="entry name" value="GTPase activation domain, GAP"/>
    <property type="match status" value="1"/>
</dbReference>
<dbReference type="SUPFAM" id="SSF103657">
    <property type="entry name" value="BAR/IMD domain-like"/>
    <property type="match status" value="1"/>
</dbReference>
<dbReference type="GeneID" id="64635975"/>
<feature type="region of interest" description="Disordered" evidence="3">
    <location>
        <begin position="1"/>
        <end position="21"/>
    </location>
</feature>
<dbReference type="Gene3D" id="1.10.555.10">
    <property type="entry name" value="Rho GTPase activation protein"/>
    <property type="match status" value="1"/>
</dbReference>
<feature type="domain" description="Rho-GAP" evidence="4">
    <location>
        <begin position="398"/>
        <end position="593"/>
    </location>
</feature>
<keyword evidence="2" id="KW-0175">Coiled coil</keyword>
<dbReference type="PROSITE" id="PS51741">
    <property type="entry name" value="F_BAR"/>
    <property type="match status" value="1"/>
</dbReference>
<dbReference type="PANTHER" id="PTHR23176:SF134">
    <property type="entry name" value="RHO-TYPE GTPASE-ACTIVATING PROTEIN"/>
    <property type="match status" value="1"/>
</dbReference>
<proteinExistence type="predicted"/>
<evidence type="ECO:0000259" key="4">
    <source>
        <dbReference type="PROSITE" id="PS50238"/>
    </source>
</evidence>
<evidence type="ECO:0000313" key="6">
    <source>
        <dbReference type="EMBL" id="KAG1825554.1"/>
    </source>
</evidence>
<evidence type="ECO:0008006" key="8">
    <source>
        <dbReference type="Google" id="ProtNLM"/>
    </source>
</evidence>
<comment type="caution">
    <text evidence="6">The sequence shown here is derived from an EMBL/GenBank/DDBJ whole genome shotgun (WGS) entry which is preliminary data.</text>
</comment>
<reference evidence="6" key="1">
    <citation type="journal article" date="2020" name="New Phytol.">
        <title>Comparative genomics reveals dynamic genome evolution in host specialist ectomycorrhizal fungi.</title>
        <authorList>
            <person name="Lofgren L.A."/>
            <person name="Nguyen N.H."/>
            <person name="Vilgalys R."/>
            <person name="Ruytinx J."/>
            <person name="Liao H.L."/>
            <person name="Branco S."/>
            <person name="Kuo A."/>
            <person name="LaButti K."/>
            <person name="Lipzen A."/>
            <person name="Andreopoulos W."/>
            <person name="Pangilinan J."/>
            <person name="Riley R."/>
            <person name="Hundley H."/>
            <person name="Na H."/>
            <person name="Barry K."/>
            <person name="Grigoriev I.V."/>
            <person name="Stajich J.E."/>
            <person name="Kennedy P.G."/>
        </authorList>
    </citation>
    <scope>NUCLEOTIDE SEQUENCE</scope>
    <source>
        <strain evidence="6">MN1</strain>
    </source>
</reference>
<dbReference type="Gene3D" id="1.20.1270.60">
    <property type="entry name" value="Arfaptin homology (AH) domain/BAR domain"/>
    <property type="match status" value="1"/>
</dbReference>
<dbReference type="InterPro" id="IPR008936">
    <property type="entry name" value="Rho_GTPase_activation_prot"/>
</dbReference>
<evidence type="ECO:0000259" key="5">
    <source>
        <dbReference type="PROSITE" id="PS51741"/>
    </source>
</evidence>
<dbReference type="InterPro" id="IPR000198">
    <property type="entry name" value="RhoGAP_dom"/>
</dbReference>
<name>A0A9P7ELJ5_9AGAM</name>
<evidence type="ECO:0000256" key="3">
    <source>
        <dbReference type="SAM" id="MobiDB-lite"/>
    </source>
</evidence>
<dbReference type="InterPro" id="IPR027267">
    <property type="entry name" value="AH/BAR_dom_sf"/>
</dbReference>
<dbReference type="InterPro" id="IPR031160">
    <property type="entry name" value="F_BAR_dom"/>
</dbReference>
<feature type="compositionally biased region" description="Polar residues" evidence="3">
    <location>
        <begin position="227"/>
        <end position="237"/>
    </location>
</feature>
<dbReference type="CDD" id="cd00159">
    <property type="entry name" value="RhoGAP"/>
    <property type="match status" value="1"/>
</dbReference>
<keyword evidence="1" id="KW-0343">GTPase activation</keyword>
<dbReference type="Pfam" id="PF00620">
    <property type="entry name" value="RhoGAP"/>
    <property type="match status" value="1"/>
</dbReference>
<dbReference type="EMBL" id="JABBWG010000002">
    <property type="protein sequence ID" value="KAG1825554.1"/>
    <property type="molecule type" value="Genomic_DNA"/>
</dbReference>
<feature type="compositionally biased region" description="Low complexity" evidence="3">
    <location>
        <begin position="164"/>
        <end position="180"/>
    </location>
</feature>
<gene>
    <name evidence="6" type="ORF">BJ212DRAFT_1565690</name>
</gene>
<feature type="compositionally biased region" description="Polar residues" evidence="3">
    <location>
        <begin position="181"/>
        <end position="198"/>
    </location>
</feature>